<evidence type="ECO:0000313" key="14">
    <source>
        <dbReference type="Proteomes" id="UP000435649"/>
    </source>
</evidence>
<dbReference type="GO" id="GO:0005737">
    <property type="term" value="C:cytoplasm"/>
    <property type="evidence" value="ECO:0007669"/>
    <property type="project" value="UniProtKB-SubCell"/>
</dbReference>
<dbReference type="EMBL" id="VUNS01000002">
    <property type="protein sequence ID" value="MST96036.1"/>
    <property type="molecule type" value="Genomic_DNA"/>
</dbReference>
<dbReference type="Pfam" id="PF00117">
    <property type="entry name" value="GATase"/>
    <property type="match status" value="1"/>
</dbReference>
<evidence type="ECO:0000256" key="3">
    <source>
        <dbReference type="ARBA" id="ARBA00022605"/>
    </source>
</evidence>
<dbReference type="PANTHER" id="PTHR42701">
    <property type="entry name" value="IMIDAZOLE GLYCEROL PHOSPHATE SYNTHASE SUBUNIT HISH"/>
    <property type="match status" value="1"/>
</dbReference>
<evidence type="ECO:0000256" key="5">
    <source>
        <dbReference type="ARBA" id="ARBA00022962"/>
    </source>
</evidence>
<evidence type="ECO:0000256" key="4">
    <source>
        <dbReference type="ARBA" id="ARBA00022801"/>
    </source>
</evidence>
<feature type="active site" description="Nucleophile" evidence="10 11">
    <location>
        <position position="80"/>
    </location>
</feature>
<dbReference type="Proteomes" id="UP000435649">
    <property type="component" value="Unassembled WGS sequence"/>
</dbReference>
<dbReference type="HAMAP" id="MF_00278">
    <property type="entry name" value="HisH"/>
    <property type="match status" value="1"/>
</dbReference>
<keyword evidence="14" id="KW-1185">Reference proteome</keyword>
<evidence type="ECO:0000256" key="6">
    <source>
        <dbReference type="ARBA" id="ARBA00023102"/>
    </source>
</evidence>
<feature type="active site" evidence="10 11">
    <location>
        <position position="184"/>
    </location>
</feature>
<comment type="pathway">
    <text evidence="1 10">Amino-acid biosynthesis; L-histidine biosynthesis; L-histidine from 5-phospho-alpha-D-ribose 1-diphosphate: step 5/9.</text>
</comment>
<evidence type="ECO:0000313" key="13">
    <source>
        <dbReference type="EMBL" id="MST96036.1"/>
    </source>
</evidence>
<accession>A0A844FY65</accession>
<keyword evidence="6 10" id="KW-0368">Histidine biosynthesis</keyword>
<dbReference type="Gene3D" id="3.40.50.880">
    <property type="match status" value="1"/>
</dbReference>
<dbReference type="InterPro" id="IPR029062">
    <property type="entry name" value="Class_I_gatase-like"/>
</dbReference>
<feature type="active site" evidence="10 11">
    <location>
        <position position="182"/>
    </location>
</feature>
<comment type="catalytic activity">
    <reaction evidence="9 10">
        <text>L-glutamine + H2O = L-glutamate + NH4(+)</text>
        <dbReference type="Rhea" id="RHEA:15889"/>
        <dbReference type="ChEBI" id="CHEBI:15377"/>
        <dbReference type="ChEBI" id="CHEBI:28938"/>
        <dbReference type="ChEBI" id="CHEBI:29985"/>
        <dbReference type="ChEBI" id="CHEBI:58359"/>
        <dbReference type="EC" id="3.5.1.2"/>
    </reaction>
</comment>
<evidence type="ECO:0000256" key="10">
    <source>
        <dbReference type="HAMAP-Rule" id="MF_00278"/>
    </source>
</evidence>
<dbReference type="GO" id="GO:0000107">
    <property type="term" value="F:imidazoleglycerol-phosphate synthase activity"/>
    <property type="evidence" value="ECO:0007669"/>
    <property type="project" value="UniProtKB-UniRule"/>
</dbReference>
<evidence type="ECO:0000256" key="11">
    <source>
        <dbReference type="PIRSR" id="PIRSR000495-1"/>
    </source>
</evidence>
<comment type="subunit">
    <text evidence="2 10">Heterodimer of HisH and HisF.</text>
</comment>
<protein>
    <recommendedName>
        <fullName evidence="10">Imidazole glycerol phosphate synthase subunit HisH</fullName>
        <ecNumber evidence="10">4.3.2.10</ecNumber>
    </recommendedName>
    <alternativeName>
        <fullName evidence="10">IGP synthase glutaminase subunit</fullName>
        <ecNumber evidence="10">3.5.1.2</ecNumber>
    </alternativeName>
    <alternativeName>
        <fullName evidence="10">IGP synthase subunit HisH</fullName>
    </alternativeName>
    <alternativeName>
        <fullName evidence="10">ImGP synthase subunit HisH</fullName>
        <shortName evidence="10">IGPS subunit HisH</shortName>
    </alternativeName>
</protein>
<sequence length="205" mass="21749">MAVALLDYNMGNLGSVRKALEFVGAGVEVVESGAGLAKFGCCILPGVGNFGDGMENLKRRGFDRAIPEFLARGGYFFGVCLGMQMLLESSEEAPGAAGLGIFPGAVVRFPAGREKVPHMGWNSVSFRPDSPLGAGMPEGSCFYFVHSYYVPVNAAFTAAASEYIVPFSACIGSGRCFAAQFHPEKSQRCGLRLLANFLRLAGEVK</sequence>
<comment type="subcellular location">
    <subcellularLocation>
        <location evidence="10">Cytoplasm</location>
    </subcellularLocation>
</comment>
<keyword evidence="7 10" id="KW-0456">Lyase</keyword>
<evidence type="ECO:0000259" key="12">
    <source>
        <dbReference type="Pfam" id="PF00117"/>
    </source>
</evidence>
<dbReference type="InterPro" id="IPR017926">
    <property type="entry name" value="GATASE"/>
</dbReference>
<keyword evidence="4 10" id="KW-0378">Hydrolase</keyword>
<dbReference type="GO" id="GO:0000105">
    <property type="term" value="P:L-histidine biosynthetic process"/>
    <property type="evidence" value="ECO:0007669"/>
    <property type="project" value="UniProtKB-UniRule"/>
</dbReference>
<dbReference type="GO" id="GO:0016829">
    <property type="term" value="F:lyase activity"/>
    <property type="evidence" value="ECO:0007669"/>
    <property type="project" value="UniProtKB-KW"/>
</dbReference>
<dbReference type="PANTHER" id="PTHR42701:SF1">
    <property type="entry name" value="IMIDAZOLE GLYCEROL PHOSPHATE SYNTHASE SUBUNIT HISH"/>
    <property type="match status" value="1"/>
</dbReference>
<gene>
    <name evidence="10 13" type="primary">hisH</name>
    <name evidence="13" type="ORF">FYJ85_03125</name>
</gene>
<proteinExistence type="inferred from homology"/>
<keyword evidence="5 10" id="KW-0315">Glutamine amidotransferase</keyword>
<comment type="function">
    <text evidence="10">IGPS catalyzes the conversion of PRFAR and glutamine to IGP, AICAR and glutamate. The HisH subunit catalyzes the hydrolysis of glutamine to glutamate and ammonia as part of the synthesis of IGP and AICAR. The resulting ammonia molecule is channeled to the active site of HisF.</text>
</comment>
<evidence type="ECO:0000256" key="7">
    <source>
        <dbReference type="ARBA" id="ARBA00023239"/>
    </source>
</evidence>
<evidence type="ECO:0000256" key="8">
    <source>
        <dbReference type="ARBA" id="ARBA00047838"/>
    </source>
</evidence>
<reference evidence="13 14" key="1">
    <citation type="submission" date="2019-08" db="EMBL/GenBank/DDBJ databases">
        <title>In-depth cultivation of the pig gut microbiome towards novel bacterial diversity and tailored functional studies.</title>
        <authorList>
            <person name="Wylensek D."/>
            <person name="Hitch T.C.A."/>
            <person name="Clavel T."/>
        </authorList>
    </citation>
    <scope>NUCLEOTIDE SEQUENCE [LARGE SCALE GENOMIC DNA]</scope>
    <source>
        <strain evidence="13 14">BBE-744-WT-12</strain>
    </source>
</reference>
<dbReference type="RefSeq" id="WP_154416963.1">
    <property type="nucleotide sequence ID" value="NZ_CALXOB010000031.1"/>
</dbReference>
<comment type="catalytic activity">
    <reaction evidence="8 10">
        <text>5-[(5-phospho-1-deoxy-D-ribulos-1-ylimino)methylamino]-1-(5-phospho-beta-D-ribosyl)imidazole-4-carboxamide + L-glutamine = D-erythro-1-(imidazol-4-yl)glycerol 3-phosphate + 5-amino-1-(5-phospho-beta-D-ribosyl)imidazole-4-carboxamide + L-glutamate + H(+)</text>
        <dbReference type="Rhea" id="RHEA:24793"/>
        <dbReference type="ChEBI" id="CHEBI:15378"/>
        <dbReference type="ChEBI" id="CHEBI:29985"/>
        <dbReference type="ChEBI" id="CHEBI:58278"/>
        <dbReference type="ChEBI" id="CHEBI:58359"/>
        <dbReference type="ChEBI" id="CHEBI:58475"/>
        <dbReference type="ChEBI" id="CHEBI:58525"/>
        <dbReference type="EC" id="4.3.2.10"/>
    </reaction>
</comment>
<dbReference type="NCBIfam" id="TIGR01855">
    <property type="entry name" value="IMP_synth_hisH"/>
    <property type="match status" value="1"/>
</dbReference>
<dbReference type="PROSITE" id="PS51273">
    <property type="entry name" value="GATASE_TYPE_1"/>
    <property type="match status" value="1"/>
</dbReference>
<feature type="domain" description="Glutamine amidotransferase" evidence="12">
    <location>
        <begin position="5"/>
        <end position="198"/>
    </location>
</feature>
<name>A0A844FY65_9BACT</name>
<keyword evidence="3 10" id="KW-0028">Amino-acid biosynthesis</keyword>
<evidence type="ECO:0000256" key="9">
    <source>
        <dbReference type="ARBA" id="ARBA00049534"/>
    </source>
</evidence>
<dbReference type="PIRSF" id="PIRSF000495">
    <property type="entry name" value="Amidotransf_hisH"/>
    <property type="match status" value="1"/>
</dbReference>
<evidence type="ECO:0000256" key="2">
    <source>
        <dbReference type="ARBA" id="ARBA00011152"/>
    </source>
</evidence>
<dbReference type="CDD" id="cd01748">
    <property type="entry name" value="GATase1_IGP_Synthase"/>
    <property type="match status" value="1"/>
</dbReference>
<dbReference type="GO" id="GO:0004359">
    <property type="term" value="F:glutaminase activity"/>
    <property type="evidence" value="ECO:0007669"/>
    <property type="project" value="UniProtKB-EC"/>
</dbReference>
<dbReference type="SUPFAM" id="SSF52317">
    <property type="entry name" value="Class I glutamine amidotransferase-like"/>
    <property type="match status" value="1"/>
</dbReference>
<organism evidence="13 14">
    <name type="scientific">Victivallis lenta</name>
    <dbReference type="NCBI Taxonomy" id="2606640"/>
    <lineage>
        <taxon>Bacteria</taxon>
        <taxon>Pseudomonadati</taxon>
        <taxon>Lentisphaerota</taxon>
        <taxon>Lentisphaeria</taxon>
        <taxon>Victivallales</taxon>
        <taxon>Victivallaceae</taxon>
        <taxon>Victivallis</taxon>
    </lineage>
</organism>
<dbReference type="UniPathway" id="UPA00031">
    <property type="reaction ID" value="UER00010"/>
</dbReference>
<comment type="caution">
    <text evidence="13">The sequence shown here is derived from an EMBL/GenBank/DDBJ whole genome shotgun (WGS) entry which is preliminary data.</text>
</comment>
<dbReference type="AlphaFoldDB" id="A0A844FY65"/>
<keyword evidence="10" id="KW-0963">Cytoplasm</keyword>
<dbReference type="InterPro" id="IPR010139">
    <property type="entry name" value="Imidazole-glycPsynth_HisH"/>
</dbReference>
<dbReference type="EC" id="4.3.2.10" evidence="10"/>
<evidence type="ECO:0000256" key="1">
    <source>
        <dbReference type="ARBA" id="ARBA00005091"/>
    </source>
</evidence>
<dbReference type="EC" id="3.5.1.2" evidence="10"/>